<reference evidence="1 2" key="1">
    <citation type="submission" date="2024-09" db="EMBL/GenBank/DDBJ databases">
        <title>Chromosome-scale assembly of Riccia fluitans.</title>
        <authorList>
            <person name="Paukszto L."/>
            <person name="Sawicki J."/>
            <person name="Karawczyk K."/>
            <person name="Piernik-Szablinska J."/>
            <person name="Szczecinska M."/>
            <person name="Mazdziarz M."/>
        </authorList>
    </citation>
    <scope>NUCLEOTIDE SEQUENCE [LARGE SCALE GENOMIC DNA]</scope>
    <source>
        <strain evidence="1">Rf_01</strain>
        <tissue evidence="1">Aerial parts of the thallus</tissue>
    </source>
</reference>
<keyword evidence="2" id="KW-1185">Reference proteome</keyword>
<protein>
    <submittedName>
        <fullName evidence="1">Uncharacterized protein</fullName>
    </submittedName>
</protein>
<dbReference type="Proteomes" id="UP001605036">
    <property type="component" value="Unassembled WGS sequence"/>
</dbReference>
<name>A0ABD1Y8E9_9MARC</name>
<proteinExistence type="predicted"/>
<organism evidence="1 2">
    <name type="scientific">Riccia fluitans</name>
    <dbReference type="NCBI Taxonomy" id="41844"/>
    <lineage>
        <taxon>Eukaryota</taxon>
        <taxon>Viridiplantae</taxon>
        <taxon>Streptophyta</taxon>
        <taxon>Embryophyta</taxon>
        <taxon>Marchantiophyta</taxon>
        <taxon>Marchantiopsida</taxon>
        <taxon>Marchantiidae</taxon>
        <taxon>Marchantiales</taxon>
        <taxon>Ricciaceae</taxon>
        <taxon>Riccia</taxon>
    </lineage>
</organism>
<accession>A0ABD1Y8E9</accession>
<dbReference type="EMBL" id="JBHFFA010000006">
    <property type="protein sequence ID" value="KAL2623033.1"/>
    <property type="molecule type" value="Genomic_DNA"/>
</dbReference>
<gene>
    <name evidence="1" type="ORF">R1flu_003238</name>
</gene>
<sequence length="258" mass="27222">MDMLSQVPNSQMLLNVHADAATVGGNQHPSTNLAEGQIGLNPLLNVPTSATAPINYQGTVQTVALQNGGDISWQPDPSRFSNTATSSGLLFCGIEGPLQFGKLGTPSVYAPTSGPPQGEAGPLRVYPLRIIGSPAAAVQSGTPISNMAPSLHPEALHPVMLQSPLPNQLPRTENGTLADEENPKMEVEDLITCAGNEEEAPILPESLIKEVEKTADEGELVVLEEDSPTKIKVLRGEGDLGRKCHLPKWTENSFGGPN</sequence>
<evidence type="ECO:0000313" key="2">
    <source>
        <dbReference type="Proteomes" id="UP001605036"/>
    </source>
</evidence>
<evidence type="ECO:0000313" key="1">
    <source>
        <dbReference type="EMBL" id="KAL2623033.1"/>
    </source>
</evidence>
<dbReference type="AlphaFoldDB" id="A0ABD1Y8E9"/>
<comment type="caution">
    <text evidence="1">The sequence shown here is derived from an EMBL/GenBank/DDBJ whole genome shotgun (WGS) entry which is preliminary data.</text>
</comment>